<dbReference type="RefSeq" id="WP_313873767.1">
    <property type="nucleotide sequence ID" value="NZ_JAVBIK010000001.1"/>
</dbReference>
<evidence type="ECO:0000256" key="7">
    <source>
        <dbReference type="RuleBase" id="RU363032"/>
    </source>
</evidence>
<reference evidence="9 10" key="1">
    <citation type="submission" date="2023-08" db="EMBL/GenBank/DDBJ databases">
        <title>Rhodoferax potami sp. nov. and Rhodoferax mekongensis sp. nov., isolated from the Mekong River in Thailand.</title>
        <authorList>
            <person name="Kitikhun S."/>
            <person name="Charoenyingcharoen P."/>
            <person name="Siriarchawattana P."/>
            <person name="Likhitrattanapisal S."/>
            <person name="Nilsakha T."/>
            <person name="Chanpet A."/>
            <person name="Rattanawaree P."/>
            <person name="Ingsriswang S."/>
        </authorList>
    </citation>
    <scope>NUCLEOTIDE SEQUENCE [LARGE SCALE GENOMIC DNA]</scope>
    <source>
        <strain evidence="9 10">TBRC 17660</strain>
    </source>
</reference>
<comment type="caution">
    <text evidence="9">The sequence shown here is derived from an EMBL/GenBank/DDBJ whole genome shotgun (WGS) entry which is preliminary data.</text>
</comment>
<feature type="transmembrane region" description="Helical" evidence="7">
    <location>
        <begin position="251"/>
        <end position="270"/>
    </location>
</feature>
<keyword evidence="3" id="KW-1003">Cell membrane</keyword>
<protein>
    <submittedName>
        <fullName evidence="9">ABC transporter permease</fullName>
    </submittedName>
</protein>
<dbReference type="PANTHER" id="PTHR43163:SF6">
    <property type="entry name" value="DIPEPTIDE TRANSPORT SYSTEM PERMEASE PROTEIN DPPB-RELATED"/>
    <property type="match status" value="1"/>
</dbReference>
<evidence type="ECO:0000256" key="5">
    <source>
        <dbReference type="ARBA" id="ARBA00022989"/>
    </source>
</evidence>
<dbReference type="Proteomes" id="UP001321700">
    <property type="component" value="Unassembled WGS sequence"/>
</dbReference>
<keyword evidence="5 7" id="KW-1133">Transmembrane helix</keyword>
<organism evidence="9 10">
    <name type="scientific">Rhodoferax potami</name>
    <dbReference type="NCBI Taxonomy" id="3068338"/>
    <lineage>
        <taxon>Bacteria</taxon>
        <taxon>Pseudomonadati</taxon>
        <taxon>Pseudomonadota</taxon>
        <taxon>Betaproteobacteria</taxon>
        <taxon>Burkholderiales</taxon>
        <taxon>Comamonadaceae</taxon>
        <taxon>Rhodoferax</taxon>
    </lineage>
</organism>
<evidence type="ECO:0000259" key="8">
    <source>
        <dbReference type="PROSITE" id="PS50928"/>
    </source>
</evidence>
<dbReference type="PANTHER" id="PTHR43163">
    <property type="entry name" value="DIPEPTIDE TRANSPORT SYSTEM PERMEASE PROTEIN DPPB-RELATED"/>
    <property type="match status" value="1"/>
</dbReference>
<dbReference type="EMBL" id="JAVBIK010000001">
    <property type="protein sequence ID" value="MDT7517982.1"/>
    <property type="molecule type" value="Genomic_DNA"/>
</dbReference>
<proteinExistence type="inferred from homology"/>
<keyword evidence="4 7" id="KW-0812">Transmembrane</keyword>
<feature type="transmembrane region" description="Helical" evidence="7">
    <location>
        <begin position="155"/>
        <end position="173"/>
    </location>
</feature>
<feature type="transmembrane region" description="Helical" evidence="7">
    <location>
        <begin position="12"/>
        <end position="33"/>
    </location>
</feature>
<dbReference type="InterPro" id="IPR035906">
    <property type="entry name" value="MetI-like_sf"/>
</dbReference>
<evidence type="ECO:0000256" key="3">
    <source>
        <dbReference type="ARBA" id="ARBA00022475"/>
    </source>
</evidence>
<name>A0ABU3KL43_9BURK</name>
<dbReference type="CDD" id="cd06261">
    <property type="entry name" value="TM_PBP2"/>
    <property type="match status" value="1"/>
</dbReference>
<dbReference type="PROSITE" id="PS50928">
    <property type="entry name" value="ABC_TM1"/>
    <property type="match status" value="1"/>
</dbReference>
<keyword evidence="10" id="KW-1185">Reference proteome</keyword>
<keyword evidence="2 7" id="KW-0813">Transport</keyword>
<dbReference type="Gene3D" id="1.10.3720.10">
    <property type="entry name" value="MetI-like"/>
    <property type="match status" value="1"/>
</dbReference>
<gene>
    <name evidence="9" type="ORF">RAE19_04390</name>
</gene>
<dbReference type="SUPFAM" id="SSF161098">
    <property type="entry name" value="MetI-like"/>
    <property type="match status" value="1"/>
</dbReference>
<comment type="subcellular location">
    <subcellularLocation>
        <location evidence="1 7">Cell membrane</location>
        <topology evidence="1 7">Multi-pass membrane protein</topology>
    </subcellularLocation>
</comment>
<evidence type="ECO:0000313" key="9">
    <source>
        <dbReference type="EMBL" id="MDT7517982.1"/>
    </source>
</evidence>
<evidence type="ECO:0000256" key="2">
    <source>
        <dbReference type="ARBA" id="ARBA00022448"/>
    </source>
</evidence>
<dbReference type="Pfam" id="PF00528">
    <property type="entry name" value="BPD_transp_1"/>
    <property type="match status" value="1"/>
</dbReference>
<feature type="transmembrane region" description="Helical" evidence="7">
    <location>
        <begin position="185"/>
        <end position="204"/>
    </location>
</feature>
<evidence type="ECO:0000256" key="4">
    <source>
        <dbReference type="ARBA" id="ARBA00022692"/>
    </source>
</evidence>
<feature type="transmembrane region" description="Helical" evidence="7">
    <location>
        <begin position="115"/>
        <end position="134"/>
    </location>
</feature>
<comment type="similarity">
    <text evidence="7">Belongs to the binding-protein-dependent transport system permease family.</text>
</comment>
<evidence type="ECO:0000256" key="6">
    <source>
        <dbReference type="ARBA" id="ARBA00023136"/>
    </source>
</evidence>
<accession>A0ABU3KL43</accession>
<sequence length="324" mass="34180">MNMGWTLAARQGARLLGQSALVAGAVGVLSFAMTRALPGDAAYRIAAGRYGYDMVDTAAADAVRSELGLDRSAAEQLLAWLGDLAQLRLGQSMVSGDPVLEEIAHQLGHTLQLSVVAWLAAMVLGLLLGTWAALRGTHWSTRWIDPACTVLRASPAFLLGVVLMLGLGVHLDWLPVAGHGEPVHLVLPGLALALTLLPGMTQVVRTRLQQVLRSDAFEFAQTKGLPLPAALWRHAAAPLALGTLAYAGMQLVLLVEGVVVIESLVAWPGIGHALVHAVISRDVPMIQGTALAMGLLFVLLNGVMDAAVQWLDPRLREPAGRSAA</sequence>
<feature type="transmembrane region" description="Helical" evidence="7">
    <location>
        <begin position="290"/>
        <end position="311"/>
    </location>
</feature>
<evidence type="ECO:0000256" key="1">
    <source>
        <dbReference type="ARBA" id="ARBA00004651"/>
    </source>
</evidence>
<evidence type="ECO:0000313" key="10">
    <source>
        <dbReference type="Proteomes" id="UP001321700"/>
    </source>
</evidence>
<feature type="domain" description="ABC transmembrane type-1" evidence="8">
    <location>
        <begin position="107"/>
        <end position="308"/>
    </location>
</feature>
<dbReference type="InterPro" id="IPR000515">
    <property type="entry name" value="MetI-like"/>
</dbReference>
<keyword evidence="6 7" id="KW-0472">Membrane</keyword>